<keyword evidence="2" id="KW-1133">Transmembrane helix</keyword>
<feature type="compositionally biased region" description="Basic and acidic residues" evidence="1">
    <location>
        <begin position="456"/>
        <end position="465"/>
    </location>
</feature>
<dbReference type="InterPro" id="IPR023296">
    <property type="entry name" value="Glyco_hydro_beta-prop_sf"/>
</dbReference>
<feature type="compositionally biased region" description="Low complexity" evidence="1">
    <location>
        <begin position="443"/>
        <end position="452"/>
    </location>
</feature>
<dbReference type="EMBL" id="HBGJ01006727">
    <property type="protein sequence ID" value="CAD9245834.1"/>
    <property type="molecule type" value="Transcribed_RNA"/>
</dbReference>
<feature type="transmembrane region" description="Helical" evidence="2">
    <location>
        <begin position="384"/>
        <end position="406"/>
    </location>
</feature>
<keyword evidence="2" id="KW-0472">Membrane</keyword>
<reference evidence="3" key="1">
    <citation type="submission" date="2021-01" db="EMBL/GenBank/DDBJ databases">
        <authorList>
            <person name="Corre E."/>
            <person name="Pelletier E."/>
            <person name="Niang G."/>
            <person name="Scheremetjew M."/>
            <person name="Finn R."/>
            <person name="Kale V."/>
            <person name="Holt S."/>
            <person name="Cochrane G."/>
            <person name="Meng A."/>
            <person name="Brown T."/>
            <person name="Cohen L."/>
        </authorList>
    </citation>
    <scope>NUCLEOTIDE SEQUENCE</scope>
    <source>
        <strain evidence="3">CCMP2877</strain>
    </source>
</reference>
<evidence type="ECO:0000313" key="3">
    <source>
        <dbReference type="EMBL" id="CAD9245834.1"/>
    </source>
</evidence>
<protein>
    <submittedName>
        <fullName evidence="3">Uncharacterized protein</fullName>
    </submittedName>
</protein>
<feature type="region of interest" description="Disordered" evidence="1">
    <location>
        <begin position="428"/>
        <end position="465"/>
    </location>
</feature>
<dbReference type="Gene3D" id="2.115.10.20">
    <property type="entry name" value="Glycosyl hydrolase domain, family 43"/>
    <property type="match status" value="1"/>
</dbReference>
<gene>
    <name evidence="3" type="ORF">PPAR1163_LOCUS4186</name>
</gene>
<evidence type="ECO:0000256" key="2">
    <source>
        <dbReference type="SAM" id="Phobius"/>
    </source>
</evidence>
<organism evidence="3">
    <name type="scientific">Phaeomonas parva</name>
    <dbReference type="NCBI Taxonomy" id="124430"/>
    <lineage>
        <taxon>Eukaryota</taxon>
        <taxon>Sar</taxon>
        <taxon>Stramenopiles</taxon>
        <taxon>Ochrophyta</taxon>
        <taxon>Pinguiophyceae</taxon>
        <taxon>Pinguiochrysidales</taxon>
        <taxon>Pinguiochrysidaceae</taxon>
        <taxon>Phaeomonas</taxon>
    </lineage>
</organism>
<sequence length="483" mass="52465">MWPEWWTETYTNPTDDLSVRLEHEGTVKDPSLMMSPDEKEIWLYYSIGGYDQTSGNDRPFRCIGQARGSTGVPEIVWETSGDYPMLCSNSENGAAAPQAAAPSVFRAEGGRMFMVFGSGGGGVYGLELNATTGWPLGRNASNPDDWPIWLDPPAPPAPSDYNVTLLATTGQRDTEAWESSDQKKSGDDVMLLDSPEVLVRETGNSSHEYYLVATYGTQYRGVDSQSQLRMGKSDNPLGPYLDDGGGDMVNGGSKLFVDTPETDKGERTGFNARYTGPGKAGFTSAAGKLAVTYRFYDAEGYGSETGTARCYVPVYCDSYGTLGGSLVEFGEDGWPYVTSGAWDPGDYRKDAGQPDDCTTIQYAHSTATKCDDVVNNLSEEDIKFLITIGAFICCTALGYAALEVYVRQFKKRSDIRSAFFWEADYEDTRPSGGAAAASMVSISRSGGRSPPSKQNSLEEARRRAREPLLSEDIAIKERAAALG</sequence>
<proteinExistence type="predicted"/>
<name>A0A7S1TTH7_9STRA</name>
<keyword evidence="2" id="KW-0812">Transmembrane</keyword>
<accession>A0A7S1TTH7</accession>
<evidence type="ECO:0000256" key="1">
    <source>
        <dbReference type="SAM" id="MobiDB-lite"/>
    </source>
</evidence>
<dbReference type="SUPFAM" id="SSF75005">
    <property type="entry name" value="Arabinanase/levansucrase/invertase"/>
    <property type="match status" value="1"/>
</dbReference>
<dbReference type="AlphaFoldDB" id="A0A7S1TTH7"/>